<dbReference type="SUPFAM" id="SSF46785">
    <property type="entry name" value="Winged helix' DNA-binding domain"/>
    <property type="match status" value="1"/>
</dbReference>
<dbReference type="PANTHER" id="PTHR33164:SF99">
    <property type="entry name" value="MARR FAMILY REGULATORY PROTEIN"/>
    <property type="match status" value="1"/>
</dbReference>
<dbReference type="PROSITE" id="PS50995">
    <property type="entry name" value="HTH_MARR_2"/>
    <property type="match status" value="1"/>
</dbReference>
<name>A0ABQ3NXF9_STRVG</name>
<feature type="domain" description="HTH marR-type" evidence="1">
    <location>
        <begin position="1"/>
        <end position="151"/>
    </location>
</feature>
<evidence type="ECO:0000313" key="2">
    <source>
        <dbReference type="EMBL" id="GHI17461.1"/>
    </source>
</evidence>
<keyword evidence="3" id="KW-1185">Reference proteome</keyword>
<evidence type="ECO:0000313" key="3">
    <source>
        <dbReference type="Proteomes" id="UP000660554"/>
    </source>
</evidence>
<dbReference type="InterPro" id="IPR036388">
    <property type="entry name" value="WH-like_DNA-bd_sf"/>
</dbReference>
<dbReference type="Pfam" id="PF01047">
    <property type="entry name" value="MarR"/>
    <property type="match status" value="1"/>
</dbReference>
<sequence>MAMDAHEPRWLNAEEQQTWLSLAAMVINLSNALDTQLQRDAQISHFEYQVLATLSEASERTMRMSELAVLTNGSLSRLSHVVKRLEKQGWVRRTPDPENGRYTLAVLTETGWEKVVATAPGHVEEVRSLVFDPLTKAQQRTLRTIGQRVNQAIDPTGTCPE</sequence>
<dbReference type="EMBL" id="BNDV01000017">
    <property type="protein sequence ID" value="GHI17461.1"/>
    <property type="molecule type" value="Genomic_DNA"/>
</dbReference>
<dbReference type="InterPro" id="IPR039422">
    <property type="entry name" value="MarR/SlyA-like"/>
</dbReference>
<proteinExistence type="predicted"/>
<reference evidence="3" key="1">
    <citation type="submission" date="2020-09" db="EMBL/GenBank/DDBJ databases">
        <title>Whole genome shotgun sequence of Streptomyces cinnamonensis NBRC 15873.</title>
        <authorList>
            <person name="Komaki H."/>
            <person name="Tamura T."/>
        </authorList>
    </citation>
    <scope>NUCLEOTIDE SEQUENCE [LARGE SCALE GENOMIC DNA]</scope>
    <source>
        <strain evidence="3">NBRC 15873</strain>
    </source>
</reference>
<dbReference type="PANTHER" id="PTHR33164">
    <property type="entry name" value="TRANSCRIPTIONAL REGULATOR, MARR FAMILY"/>
    <property type="match status" value="1"/>
</dbReference>
<dbReference type="Proteomes" id="UP000660554">
    <property type="component" value="Unassembled WGS sequence"/>
</dbReference>
<gene>
    <name evidence="2" type="ORF">Scinn_69240</name>
</gene>
<evidence type="ECO:0000259" key="1">
    <source>
        <dbReference type="PROSITE" id="PS50995"/>
    </source>
</evidence>
<dbReference type="InterPro" id="IPR000835">
    <property type="entry name" value="HTH_MarR-typ"/>
</dbReference>
<accession>A0ABQ3NXF9</accession>
<organism evidence="2 3">
    <name type="scientific">Streptomyces virginiae</name>
    <name type="common">Streptomyces cinnamonensis</name>
    <dbReference type="NCBI Taxonomy" id="1961"/>
    <lineage>
        <taxon>Bacteria</taxon>
        <taxon>Bacillati</taxon>
        <taxon>Actinomycetota</taxon>
        <taxon>Actinomycetes</taxon>
        <taxon>Kitasatosporales</taxon>
        <taxon>Streptomycetaceae</taxon>
        <taxon>Streptomyces</taxon>
    </lineage>
</organism>
<dbReference type="SMART" id="SM00347">
    <property type="entry name" value="HTH_MARR"/>
    <property type="match status" value="1"/>
</dbReference>
<dbReference type="Gene3D" id="1.10.10.10">
    <property type="entry name" value="Winged helix-like DNA-binding domain superfamily/Winged helix DNA-binding domain"/>
    <property type="match status" value="1"/>
</dbReference>
<protein>
    <submittedName>
        <fullName evidence="2">MarR family transcriptional regulator</fullName>
    </submittedName>
</protein>
<dbReference type="InterPro" id="IPR036390">
    <property type="entry name" value="WH_DNA-bd_sf"/>
</dbReference>
<comment type="caution">
    <text evidence="2">The sequence shown here is derived from an EMBL/GenBank/DDBJ whole genome shotgun (WGS) entry which is preliminary data.</text>
</comment>